<comment type="caution">
    <text evidence="1">The sequence shown here is derived from an EMBL/GenBank/DDBJ whole genome shotgun (WGS) entry which is preliminary data.</text>
</comment>
<dbReference type="OrthoDB" id="10259024at2759"/>
<name>A0A8S0P9E6_OLEEU</name>
<evidence type="ECO:0000313" key="1">
    <source>
        <dbReference type="EMBL" id="CAA2934952.1"/>
    </source>
</evidence>
<accession>A0A8S0P9E6</accession>
<proteinExistence type="predicted"/>
<dbReference type="Gramene" id="OE9A005756T1">
    <property type="protein sequence ID" value="OE9A005756C1"/>
    <property type="gene ID" value="OE9A005756"/>
</dbReference>
<reference evidence="1 2" key="1">
    <citation type="submission" date="2019-12" db="EMBL/GenBank/DDBJ databases">
        <authorList>
            <person name="Alioto T."/>
            <person name="Alioto T."/>
            <person name="Gomez Garrido J."/>
        </authorList>
    </citation>
    <scope>NUCLEOTIDE SEQUENCE [LARGE SCALE GENOMIC DNA]</scope>
</reference>
<organism evidence="1 2">
    <name type="scientific">Olea europaea subsp. europaea</name>
    <dbReference type="NCBI Taxonomy" id="158383"/>
    <lineage>
        <taxon>Eukaryota</taxon>
        <taxon>Viridiplantae</taxon>
        <taxon>Streptophyta</taxon>
        <taxon>Embryophyta</taxon>
        <taxon>Tracheophyta</taxon>
        <taxon>Spermatophyta</taxon>
        <taxon>Magnoliopsida</taxon>
        <taxon>eudicotyledons</taxon>
        <taxon>Gunneridae</taxon>
        <taxon>Pentapetalae</taxon>
        <taxon>asterids</taxon>
        <taxon>lamiids</taxon>
        <taxon>Lamiales</taxon>
        <taxon>Oleaceae</taxon>
        <taxon>Oleeae</taxon>
        <taxon>Olea</taxon>
    </lineage>
</organism>
<protein>
    <submittedName>
        <fullName evidence="1">Vacuolar sorting-associated 54 chloroplastic</fullName>
    </submittedName>
</protein>
<gene>
    <name evidence="1" type="ORF">OLEA9_A005756</name>
</gene>
<evidence type="ECO:0000313" key="2">
    <source>
        <dbReference type="Proteomes" id="UP000594638"/>
    </source>
</evidence>
<keyword evidence="2" id="KW-1185">Reference proteome</keyword>
<feature type="non-terminal residue" evidence="1">
    <location>
        <position position="95"/>
    </location>
</feature>
<sequence>KLAVENMHLESDSVSGDGMVDADGGCLSLGSKLKSLSPDGFFKLLEEVFMILQGFPWEIKKRTLHVRTLHVPLLHPVLANNITIRKIMYLQLPRD</sequence>
<feature type="non-terminal residue" evidence="1">
    <location>
        <position position="1"/>
    </location>
</feature>
<dbReference type="Proteomes" id="UP000594638">
    <property type="component" value="Unassembled WGS sequence"/>
</dbReference>
<dbReference type="EMBL" id="CACTIH010000021">
    <property type="protein sequence ID" value="CAA2934952.1"/>
    <property type="molecule type" value="Genomic_DNA"/>
</dbReference>
<dbReference type="AlphaFoldDB" id="A0A8S0P9E6"/>